<reference evidence="12 13" key="1">
    <citation type="submission" date="2017-05" db="EMBL/GenBank/DDBJ databases">
        <authorList>
            <person name="Varghese N."/>
            <person name="Submissions S."/>
        </authorList>
    </citation>
    <scope>NUCLEOTIDE SEQUENCE [LARGE SCALE GENOMIC DNA]</scope>
    <source>
        <strain evidence="12 13">DSM 45474</strain>
    </source>
</reference>
<comment type="function">
    <text evidence="9">Catalyzes the transfer of the phosphoribosyl group of 5-phosphorylribose-1-pyrophosphate (PRPP) to anthranilate to yield N-(5'-phosphoribosyl)-anthranilate (PRA).</text>
</comment>
<evidence type="ECO:0000313" key="13">
    <source>
        <dbReference type="Proteomes" id="UP000315636"/>
    </source>
</evidence>
<keyword evidence="3 9" id="KW-0328">Glycosyltransferase</keyword>
<feature type="binding site" evidence="9">
    <location>
        <position position="88"/>
    </location>
    <ligand>
        <name>5-phospho-alpha-D-ribose 1-diphosphate</name>
        <dbReference type="ChEBI" id="CHEBI:58017"/>
    </ligand>
</feature>
<evidence type="ECO:0000259" key="11">
    <source>
        <dbReference type="Pfam" id="PF02885"/>
    </source>
</evidence>
<dbReference type="GO" id="GO:0000287">
    <property type="term" value="F:magnesium ion binding"/>
    <property type="evidence" value="ECO:0007669"/>
    <property type="project" value="UniProtKB-UniRule"/>
</dbReference>
<dbReference type="UniPathway" id="UPA00035">
    <property type="reaction ID" value="UER00041"/>
</dbReference>
<evidence type="ECO:0000256" key="7">
    <source>
        <dbReference type="ARBA" id="ARBA00052328"/>
    </source>
</evidence>
<dbReference type="Pfam" id="PF00591">
    <property type="entry name" value="Glycos_transf_3"/>
    <property type="match status" value="1"/>
</dbReference>
<comment type="caution">
    <text evidence="9">Lacks conserved residue(s) required for the propagation of feature annotation.</text>
</comment>
<feature type="domain" description="Glycosyl transferase family 3 N-terminal" evidence="11">
    <location>
        <begin position="6"/>
        <end position="65"/>
    </location>
</feature>
<feature type="domain" description="Glycosyl transferase family 3" evidence="10">
    <location>
        <begin position="73"/>
        <end position="323"/>
    </location>
</feature>
<feature type="binding site" evidence="9">
    <location>
        <begin position="108"/>
        <end position="116"/>
    </location>
    <ligand>
        <name>5-phospho-alpha-D-ribose 1-diphosphate</name>
        <dbReference type="ChEBI" id="CHEBI:58017"/>
    </ligand>
</feature>
<dbReference type="Gene3D" id="3.40.1030.10">
    <property type="entry name" value="Nucleoside phosphorylase/phosphoribosyltransferase catalytic domain"/>
    <property type="match status" value="1"/>
</dbReference>
<keyword evidence="9" id="KW-0460">Magnesium</keyword>
<dbReference type="OrthoDB" id="9806430at2"/>
<dbReference type="GO" id="GO:0005829">
    <property type="term" value="C:cytosol"/>
    <property type="evidence" value="ECO:0007669"/>
    <property type="project" value="TreeGrafter"/>
</dbReference>
<proteinExistence type="inferred from homology"/>
<name>A0A521B6F5_9BACL</name>
<evidence type="ECO:0000256" key="2">
    <source>
        <dbReference type="ARBA" id="ARBA00022605"/>
    </source>
</evidence>
<evidence type="ECO:0000256" key="9">
    <source>
        <dbReference type="HAMAP-Rule" id="MF_00211"/>
    </source>
</evidence>
<dbReference type="HAMAP" id="MF_00211">
    <property type="entry name" value="TrpD"/>
    <property type="match status" value="1"/>
</dbReference>
<dbReference type="RefSeq" id="WP_142504233.1">
    <property type="nucleotide sequence ID" value="NZ_FXTI01000001.1"/>
</dbReference>
<feature type="binding site" evidence="9">
    <location>
        <begin position="83"/>
        <end position="84"/>
    </location>
    <ligand>
        <name>5-phospho-alpha-D-ribose 1-diphosphate</name>
        <dbReference type="ChEBI" id="CHEBI:58017"/>
    </ligand>
</feature>
<keyword evidence="4 9" id="KW-0808">Transferase</keyword>
<comment type="catalytic activity">
    <reaction evidence="7 9">
        <text>N-(5-phospho-beta-D-ribosyl)anthranilate + diphosphate = 5-phospho-alpha-D-ribose 1-diphosphate + anthranilate</text>
        <dbReference type="Rhea" id="RHEA:11768"/>
        <dbReference type="ChEBI" id="CHEBI:16567"/>
        <dbReference type="ChEBI" id="CHEBI:18277"/>
        <dbReference type="ChEBI" id="CHEBI:33019"/>
        <dbReference type="ChEBI" id="CHEBI:58017"/>
        <dbReference type="EC" id="2.4.2.18"/>
    </reaction>
</comment>
<comment type="pathway">
    <text evidence="1 9">Amino-acid biosynthesis; L-tryptophan biosynthesis; L-tryptophan from chorismate: step 2/5.</text>
</comment>
<keyword evidence="13" id="KW-1185">Reference proteome</keyword>
<dbReference type="PANTHER" id="PTHR43285:SF2">
    <property type="entry name" value="ANTHRANILATE PHOSPHORIBOSYLTRANSFERASE"/>
    <property type="match status" value="1"/>
</dbReference>
<keyword evidence="9" id="KW-0479">Metal-binding</keyword>
<dbReference type="EC" id="2.4.2.18" evidence="9"/>
<feature type="binding site" evidence="9">
    <location>
        <position position="80"/>
    </location>
    <ligand>
        <name>5-phospho-alpha-D-ribose 1-diphosphate</name>
        <dbReference type="ChEBI" id="CHEBI:58017"/>
    </ligand>
</feature>
<dbReference type="GO" id="GO:0000162">
    <property type="term" value="P:L-tryptophan biosynthetic process"/>
    <property type="evidence" value="ECO:0007669"/>
    <property type="project" value="UniProtKB-UniRule"/>
</dbReference>
<dbReference type="Pfam" id="PF02885">
    <property type="entry name" value="Glycos_trans_3N"/>
    <property type="match status" value="1"/>
</dbReference>
<feature type="binding site" evidence="9">
    <location>
        <position position="111"/>
    </location>
    <ligand>
        <name>anthranilate</name>
        <dbReference type="ChEBI" id="CHEBI:16567"/>
        <label>1</label>
    </ligand>
</feature>
<dbReference type="SUPFAM" id="SSF52418">
    <property type="entry name" value="Nucleoside phosphorylase/phosphoribosyltransferase catalytic domain"/>
    <property type="match status" value="1"/>
</dbReference>
<comment type="cofactor">
    <cofactor evidence="9">
        <name>Mg(2+)</name>
        <dbReference type="ChEBI" id="CHEBI:18420"/>
    </cofactor>
    <text evidence="9">Binds 2 magnesium ions per monomer.</text>
</comment>
<dbReference type="SUPFAM" id="SSF47648">
    <property type="entry name" value="Nucleoside phosphorylase/phosphoribosyltransferase N-terminal domain"/>
    <property type="match status" value="1"/>
</dbReference>
<feature type="binding site" evidence="9">
    <location>
        <position position="166"/>
    </location>
    <ligand>
        <name>anthranilate</name>
        <dbReference type="ChEBI" id="CHEBI:16567"/>
        <label>2</label>
    </ligand>
</feature>
<dbReference type="InterPro" id="IPR005940">
    <property type="entry name" value="Anthranilate_Pribosyl_Tfrase"/>
</dbReference>
<dbReference type="AlphaFoldDB" id="A0A521B6F5"/>
<evidence type="ECO:0000256" key="4">
    <source>
        <dbReference type="ARBA" id="ARBA00022679"/>
    </source>
</evidence>
<dbReference type="InterPro" id="IPR036320">
    <property type="entry name" value="Glycosyl_Trfase_fam3_N_dom_sf"/>
</dbReference>
<dbReference type="InterPro" id="IPR017459">
    <property type="entry name" value="Glycosyl_Trfase_fam3_N_dom"/>
</dbReference>
<dbReference type="InterPro" id="IPR000312">
    <property type="entry name" value="Glycosyl_Trfase_fam3"/>
</dbReference>
<feature type="binding site" evidence="9">
    <location>
        <begin position="90"/>
        <end position="93"/>
    </location>
    <ligand>
        <name>5-phospho-alpha-D-ribose 1-diphosphate</name>
        <dbReference type="ChEBI" id="CHEBI:58017"/>
    </ligand>
</feature>
<evidence type="ECO:0000256" key="6">
    <source>
        <dbReference type="ARBA" id="ARBA00023141"/>
    </source>
</evidence>
<dbReference type="GO" id="GO:0004048">
    <property type="term" value="F:anthranilate phosphoribosyltransferase activity"/>
    <property type="evidence" value="ECO:0007669"/>
    <property type="project" value="UniProtKB-UniRule"/>
</dbReference>
<feature type="binding site" evidence="9">
    <location>
        <position position="226"/>
    </location>
    <ligand>
        <name>Mg(2+)</name>
        <dbReference type="ChEBI" id="CHEBI:18420"/>
        <label>1</label>
    </ligand>
</feature>
<feature type="binding site" evidence="9">
    <location>
        <position position="92"/>
    </location>
    <ligand>
        <name>Mg(2+)</name>
        <dbReference type="ChEBI" id="CHEBI:18420"/>
        <label>1</label>
    </ligand>
</feature>
<dbReference type="NCBIfam" id="TIGR01245">
    <property type="entry name" value="trpD"/>
    <property type="match status" value="1"/>
</dbReference>
<feature type="binding site" evidence="9">
    <location>
        <position position="226"/>
    </location>
    <ligand>
        <name>Mg(2+)</name>
        <dbReference type="ChEBI" id="CHEBI:18420"/>
        <label>2</label>
    </ligand>
</feature>
<evidence type="ECO:0000256" key="5">
    <source>
        <dbReference type="ARBA" id="ARBA00022822"/>
    </source>
</evidence>
<dbReference type="EMBL" id="FXTI01000001">
    <property type="protein sequence ID" value="SMO42692.1"/>
    <property type="molecule type" value="Genomic_DNA"/>
</dbReference>
<evidence type="ECO:0000256" key="3">
    <source>
        <dbReference type="ARBA" id="ARBA00022676"/>
    </source>
</evidence>
<dbReference type="FunFam" id="3.40.1030.10:FF:000002">
    <property type="entry name" value="Anthranilate phosphoribosyltransferase"/>
    <property type="match status" value="1"/>
</dbReference>
<dbReference type="Proteomes" id="UP000315636">
    <property type="component" value="Unassembled WGS sequence"/>
</dbReference>
<evidence type="ECO:0000259" key="10">
    <source>
        <dbReference type="Pfam" id="PF00591"/>
    </source>
</evidence>
<comment type="subunit">
    <text evidence="9">Homodimer.</text>
</comment>
<organism evidence="12 13">
    <name type="scientific">Melghirimyces algeriensis</name>
    <dbReference type="NCBI Taxonomy" id="910412"/>
    <lineage>
        <taxon>Bacteria</taxon>
        <taxon>Bacillati</taxon>
        <taxon>Bacillota</taxon>
        <taxon>Bacilli</taxon>
        <taxon>Bacillales</taxon>
        <taxon>Thermoactinomycetaceae</taxon>
        <taxon>Melghirimyces</taxon>
    </lineage>
</organism>
<feature type="binding site" evidence="9">
    <location>
        <position position="80"/>
    </location>
    <ligand>
        <name>anthranilate</name>
        <dbReference type="ChEBI" id="CHEBI:16567"/>
        <label>1</label>
    </ligand>
</feature>
<accession>A0A521B6F5</accession>
<evidence type="ECO:0000313" key="12">
    <source>
        <dbReference type="EMBL" id="SMO42692.1"/>
    </source>
</evidence>
<feature type="binding site" evidence="9">
    <location>
        <position position="120"/>
    </location>
    <ligand>
        <name>5-phospho-alpha-D-ribose 1-diphosphate</name>
        <dbReference type="ChEBI" id="CHEBI:58017"/>
    </ligand>
</feature>
<evidence type="ECO:0000256" key="8">
    <source>
        <dbReference type="ARBA" id="ARBA00061188"/>
    </source>
</evidence>
<dbReference type="Gene3D" id="1.20.970.10">
    <property type="entry name" value="Transferase, Pyrimidine Nucleoside Phosphorylase, Chain C"/>
    <property type="match status" value="1"/>
</dbReference>
<comment type="similarity">
    <text evidence="8">In the C-terminal section; belongs to the anthranilate phosphoribosyltransferase family.</text>
</comment>
<evidence type="ECO:0000256" key="1">
    <source>
        <dbReference type="ARBA" id="ARBA00004907"/>
    </source>
</evidence>
<gene>
    <name evidence="9" type="primary">trpD</name>
    <name evidence="12" type="ORF">SAMN06264849_101577</name>
</gene>
<dbReference type="PANTHER" id="PTHR43285">
    <property type="entry name" value="ANTHRANILATE PHOSPHORIBOSYLTRANSFERASE"/>
    <property type="match status" value="1"/>
</dbReference>
<comment type="similarity">
    <text evidence="9">Belongs to the anthranilate phosphoribosyltransferase family.</text>
</comment>
<feature type="binding site" evidence="9">
    <location>
        <position position="225"/>
    </location>
    <ligand>
        <name>Mg(2+)</name>
        <dbReference type="ChEBI" id="CHEBI:18420"/>
        <label>2</label>
    </ligand>
</feature>
<keyword evidence="5 9" id="KW-0822">Tryptophan biosynthesis</keyword>
<keyword evidence="2 9" id="KW-0028">Amino-acid biosynthesis</keyword>
<protein>
    <recommendedName>
        <fullName evidence="9">Anthranilate phosphoribosyltransferase</fullName>
        <ecNumber evidence="9">2.4.2.18</ecNumber>
    </recommendedName>
</protein>
<dbReference type="InterPro" id="IPR035902">
    <property type="entry name" value="Nuc_phospho_transferase"/>
</dbReference>
<sequence>MVQRSLVKLIEQENLTQNEAKMLMGNILEGKLSSAQIAAVLTAFRIKGETVEELSGLAASMQAKALRLPKMLQHAVDTCGTGGDGGKTFNISTASAIVAAAAGVPVAKHGNRAVSGKSGSADVLEALDINIQITPDEAVEMLSKTNICFLFAPLFHHGMKNVMPTRKELGFRTCFHLLGPLSNPAGVRKQLMGVFDFRLTDTIAHTLLSLGTERAMVVAGLDGMDEITLAGETQISEVQNGKVFTYRITPEELGLERADPKELEGGNATENAEIVRSIFQGERGPQRDIVLVNAGAVLTIAGTASCLQEGIHLAAETIDHGKAQAKLEEMVQGTKEVSHVS</sequence>
<keyword evidence="6 9" id="KW-0057">Aromatic amino acid biosynthesis</keyword>